<proteinExistence type="predicted"/>
<protein>
    <recommendedName>
        <fullName evidence="1">VTC domain-containing protein</fullName>
    </recommendedName>
</protein>
<organism evidence="2 3">
    <name type="scientific">Tessaracoccus aquimaris</name>
    <dbReference type="NCBI Taxonomy" id="1332264"/>
    <lineage>
        <taxon>Bacteria</taxon>
        <taxon>Bacillati</taxon>
        <taxon>Actinomycetota</taxon>
        <taxon>Actinomycetes</taxon>
        <taxon>Propionibacteriales</taxon>
        <taxon>Propionibacteriaceae</taxon>
        <taxon>Tessaracoccus</taxon>
    </lineage>
</organism>
<dbReference type="InterPro" id="IPR042267">
    <property type="entry name" value="VTC_sf"/>
</dbReference>
<accession>A0A1Q2CR39</accession>
<dbReference type="AlphaFoldDB" id="A0A1Q2CR39"/>
<dbReference type="EMBL" id="CP019606">
    <property type="protein sequence ID" value="AQP48598.1"/>
    <property type="molecule type" value="Genomic_DNA"/>
</dbReference>
<sequence>MSDRRLLATLAQRLAPISLAETTEEASLQTRIDKKYLLPLPLLGRVLRDLGPGLRALEIDGLRVFGYESVYFDTPRLQFYRDHVQGRRIRHKVRTRRYVDSDLTMLEVKEKGGRGETVKHRTDWSPSELFRLGSGGRDFVDDLLDGEPDASDLRPSLVSRYCRATFVHAEAGLRLTCDVDLTFESPMTSAAVPAGRVLVETKAAESPSIADRILHRYSQRDVSVSKYCAGIALTHDAPANRWHRVLNRYLRPAPIPVG</sequence>
<reference evidence="3" key="1">
    <citation type="submission" date="2017-02" db="EMBL/GenBank/DDBJ databases">
        <title>Tessaracoccus aquaemaris sp. nov., isolated from the intestine of a Korean rockfish, Sebastes schlegelii, in a marine aquaculture pond.</title>
        <authorList>
            <person name="Tak E.J."/>
            <person name="Bae J.-W."/>
        </authorList>
    </citation>
    <scope>NUCLEOTIDE SEQUENCE [LARGE SCALE GENOMIC DNA]</scope>
    <source>
        <strain evidence="3">NSG39</strain>
    </source>
</reference>
<evidence type="ECO:0000313" key="3">
    <source>
        <dbReference type="Proteomes" id="UP000188145"/>
    </source>
</evidence>
<dbReference type="OrthoDB" id="148766at2"/>
<dbReference type="CDD" id="cd07750">
    <property type="entry name" value="PolyPPase_VTC_like"/>
    <property type="match status" value="1"/>
</dbReference>
<evidence type="ECO:0000313" key="2">
    <source>
        <dbReference type="EMBL" id="AQP48598.1"/>
    </source>
</evidence>
<dbReference type="Gene3D" id="3.20.100.30">
    <property type="entry name" value="VTC, catalytic tunnel domain"/>
    <property type="match status" value="1"/>
</dbReference>
<dbReference type="InterPro" id="IPR018966">
    <property type="entry name" value="VTC_domain"/>
</dbReference>
<dbReference type="GO" id="GO:0006799">
    <property type="term" value="P:polyphosphate biosynthetic process"/>
    <property type="evidence" value="ECO:0007669"/>
    <property type="project" value="UniProtKB-ARBA"/>
</dbReference>
<dbReference type="Pfam" id="PF09359">
    <property type="entry name" value="VTC"/>
    <property type="match status" value="1"/>
</dbReference>
<dbReference type="Proteomes" id="UP000188145">
    <property type="component" value="Chromosome"/>
</dbReference>
<name>A0A1Q2CR39_9ACTN</name>
<keyword evidence="3" id="KW-1185">Reference proteome</keyword>
<feature type="domain" description="VTC" evidence="1">
    <location>
        <begin position="31"/>
        <end position="235"/>
    </location>
</feature>
<dbReference type="KEGG" id="tes:BW730_14905"/>
<gene>
    <name evidence="2" type="ORF">BW730_14905</name>
</gene>
<dbReference type="RefSeq" id="WP_077686940.1">
    <property type="nucleotide sequence ID" value="NZ_CP019606.1"/>
</dbReference>
<evidence type="ECO:0000259" key="1">
    <source>
        <dbReference type="Pfam" id="PF09359"/>
    </source>
</evidence>